<keyword evidence="1 3" id="KW-0479">Metal-binding</keyword>
<dbReference type="Gene3D" id="1.10.630.10">
    <property type="entry name" value="Cytochrome P450"/>
    <property type="match status" value="1"/>
</dbReference>
<dbReference type="AlphaFoldDB" id="A0AAN6PME4"/>
<protein>
    <submittedName>
        <fullName evidence="6">Cytochrome P450</fullName>
    </submittedName>
</protein>
<dbReference type="CDD" id="cd11070">
    <property type="entry name" value="CYP56-like"/>
    <property type="match status" value="1"/>
</dbReference>
<dbReference type="Proteomes" id="UP001303115">
    <property type="component" value="Unassembled WGS sequence"/>
</dbReference>
<feature type="transmembrane region" description="Helical" evidence="5">
    <location>
        <begin position="852"/>
        <end position="874"/>
    </location>
</feature>
<keyword evidence="7" id="KW-1185">Reference proteome</keyword>
<dbReference type="InterPro" id="IPR036396">
    <property type="entry name" value="Cyt_P450_sf"/>
</dbReference>
<name>A0AAN6PME4_9PEZI</name>
<proteinExistence type="predicted"/>
<dbReference type="PRINTS" id="PR00463">
    <property type="entry name" value="EP450I"/>
</dbReference>
<gene>
    <name evidence="6" type="ORF">C8A01DRAFT_44325</name>
</gene>
<feature type="compositionally biased region" description="Basic and acidic residues" evidence="4">
    <location>
        <begin position="495"/>
        <end position="505"/>
    </location>
</feature>
<feature type="region of interest" description="Disordered" evidence="4">
    <location>
        <begin position="671"/>
        <end position="720"/>
    </location>
</feature>
<evidence type="ECO:0000313" key="6">
    <source>
        <dbReference type="EMBL" id="KAK4042705.1"/>
    </source>
</evidence>
<feature type="transmembrane region" description="Helical" evidence="5">
    <location>
        <begin position="35"/>
        <end position="58"/>
    </location>
</feature>
<reference evidence="7" key="1">
    <citation type="journal article" date="2023" name="Mol. Phylogenet. Evol.">
        <title>Genome-scale phylogeny and comparative genomics of the fungal order Sordariales.</title>
        <authorList>
            <person name="Hensen N."/>
            <person name="Bonometti L."/>
            <person name="Westerberg I."/>
            <person name="Brannstrom I.O."/>
            <person name="Guillou S."/>
            <person name="Cros-Aarteil S."/>
            <person name="Calhoun S."/>
            <person name="Haridas S."/>
            <person name="Kuo A."/>
            <person name="Mondo S."/>
            <person name="Pangilinan J."/>
            <person name="Riley R."/>
            <person name="LaButti K."/>
            <person name="Andreopoulos B."/>
            <person name="Lipzen A."/>
            <person name="Chen C."/>
            <person name="Yan M."/>
            <person name="Daum C."/>
            <person name="Ng V."/>
            <person name="Clum A."/>
            <person name="Steindorff A."/>
            <person name="Ohm R.A."/>
            <person name="Martin F."/>
            <person name="Silar P."/>
            <person name="Natvig D.O."/>
            <person name="Lalanne C."/>
            <person name="Gautier V."/>
            <person name="Ament-Velasquez S.L."/>
            <person name="Kruys A."/>
            <person name="Hutchinson M.I."/>
            <person name="Powell A.J."/>
            <person name="Barry K."/>
            <person name="Miller A.N."/>
            <person name="Grigoriev I.V."/>
            <person name="Debuchy R."/>
            <person name="Gladieux P."/>
            <person name="Hiltunen Thoren M."/>
            <person name="Johannesson H."/>
        </authorList>
    </citation>
    <scope>NUCLEOTIDE SEQUENCE [LARGE SCALE GENOMIC DNA]</scope>
    <source>
        <strain evidence="7">CBS 284.82</strain>
    </source>
</reference>
<comment type="caution">
    <text evidence="6">The sequence shown here is derived from an EMBL/GenBank/DDBJ whole genome shotgun (WGS) entry which is preliminary data.</text>
</comment>
<dbReference type="InterPro" id="IPR002401">
    <property type="entry name" value="Cyt_P450_E_grp-I"/>
</dbReference>
<keyword evidence="3" id="KW-0349">Heme</keyword>
<dbReference type="PROSITE" id="PS00086">
    <property type="entry name" value="CYTOCHROME_P450"/>
    <property type="match status" value="1"/>
</dbReference>
<dbReference type="PANTHER" id="PTHR41807">
    <property type="entry name" value="GLUTATHIONE TRANSFERASE 3"/>
    <property type="match status" value="1"/>
</dbReference>
<comment type="cofactor">
    <cofactor evidence="3">
        <name>heme</name>
        <dbReference type="ChEBI" id="CHEBI:30413"/>
    </cofactor>
</comment>
<evidence type="ECO:0000256" key="1">
    <source>
        <dbReference type="ARBA" id="ARBA00022723"/>
    </source>
</evidence>
<keyword evidence="2 3" id="KW-0408">Iron</keyword>
<dbReference type="InterPro" id="IPR001128">
    <property type="entry name" value="Cyt_P450"/>
</dbReference>
<dbReference type="GO" id="GO:0020037">
    <property type="term" value="F:heme binding"/>
    <property type="evidence" value="ECO:0007669"/>
    <property type="project" value="InterPro"/>
</dbReference>
<evidence type="ECO:0000256" key="5">
    <source>
        <dbReference type="SAM" id="Phobius"/>
    </source>
</evidence>
<dbReference type="GO" id="GO:0016705">
    <property type="term" value="F:oxidoreductase activity, acting on paired donors, with incorporation or reduction of molecular oxygen"/>
    <property type="evidence" value="ECO:0007669"/>
    <property type="project" value="InterPro"/>
</dbReference>
<feature type="binding site" description="axial binding residue" evidence="3">
    <location>
        <position position="548"/>
    </location>
    <ligand>
        <name>heme</name>
        <dbReference type="ChEBI" id="CHEBI:30413"/>
    </ligand>
    <ligandPart>
        <name>Fe</name>
        <dbReference type="ChEBI" id="CHEBI:18248"/>
    </ligandPart>
</feature>
<dbReference type="Pfam" id="PF00067">
    <property type="entry name" value="p450"/>
    <property type="match status" value="1"/>
</dbReference>
<feature type="compositionally biased region" description="Acidic residues" evidence="4">
    <location>
        <begin position="697"/>
        <end position="715"/>
    </location>
</feature>
<accession>A0AAN6PME4</accession>
<dbReference type="EMBL" id="MU854337">
    <property type="protein sequence ID" value="KAK4042705.1"/>
    <property type="molecule type" value="Genomic_DNA"/>
</dbReference>
<dbReference type="SUPFAM" id="SSF48264">
    <property type="entry name" value="Cytochrome P450"/>
    <property type="match status" value="1"/>
</dbReference>
<dbReference type="InterPro" id="IPR038872">
    <property type="entry name" value="Put_GTT3"/>
</dbReference>
<dbReference type="GO" id="GO:0004497">
    <property type="term" value="F:monooxygenase activity"/>
    <property type="evidence" value="ECO:0007669"/>
    <property type="project" value="InterPro"/>
</dbReference>
<evidence type="ECO:0000256" key="3">
    <source>
        <dbReference type="PIRSR" id="PIRSR602401-1"/>
    </source>
</evidence>
<evidence type="ECO:0000256" key="2">
    <source>
        <dbReference type="ARBA" id="ARBA00023004"/>
    </source>
</evidence>
<dbReference type="PRINTS" id="PR00385">
    <property type="entry name" value="P450"/>
</dbReference>
<organism evidence="6 7">
    <name type="scientific">Parachaetomium inaequale</name>
    <dbReference type="NCBI Taxonomy" id="2588326"/>
    <lineage>
        <taxon>Eukaryota</taxon>
        <taxon>Fungi</taxon>
        <taxon>Dikarya</taxon>
        <taxon>Ascomycota</taxon>
        <taxon>Pezizomycotina</taxon>
        <taxon>Sordariomycetes</taxon>
        <taxon>Sordariomycetidae</taxon>
        <taxon>Sordariales</taxon>
        <taxon>Chaetomiaceae</taxon>
        <taxon>Parachaetomium</taxon>
    </lineage>
</organism>
<evidence type="ECO:0000313" key="7">
    <source>
        <dbReference type="Proteomes" id="UP001303115"/>
    </source>
</evidence>
<keyword evidence="5" id="KW-1133">Transmembrane helix</keyword>
<dbReference type="GO" id="GO:0005506">
    <property type="term" value="F:iron ion binding"/>
    <property type="evidence" value="ECO:0007669"/>
    <property type="project" value="InterPro"/>
</dbReference>
<evidence type="ECO:0000256" key="4">
    <source>
        <dbReference type="SAM" id="MobiDB-lite"/>
    </source>
</evidence>
<sequence>MAFTVLAVVVVALAVAIYRYVSGLQKNIAKARKTGLVYILTPVSPVNLAWQLTFFVWVPLIRLLPKSLWENWLFVMFPEWFYSTGQTHFDRLGTETFLVVSPGDICLYTQNAEVIHQMTQRREAFPKDIAKYGILEMFGKNVLTTEGALWRLHRKVTSASFNEKNAAHTFAEAIVQTRGMLNMWFGPDGARTGMTKTVRSLEHDTMTWALNIIGYVGFGLRLLWPGQTLPKDIDPKLAKYGSLDPPPGHSLTFAESVEMTLERIVSILMFNDWLLRILPFKFAQEAYKGKRNYLQYMSEFLHDKVEEAQRGGYPREGMDIMGQLAQSQTKSNNKAGSAFSLSDSDIVGNAFIMIVAGHETTANTLHFALVELANNPSTQRRLQRDVDALFGGSDPSTWDYEKSINALLASHVGATINETLRMMPPVTSIPKVVAPEGDQTVTIDGRTHVLPPGVAISLVAVCAQRNPRWWPTRPSERTGAKTDMDDFLPERWYRTQKEDTGKQEAEAESSSIDDKGDYGGFQGSDVSASLYRPVRGSYLPFSDGPRSCLGRRIAMVEMGAVLAVIFQRYSIELAVDEWAGDEEVEAMGVEERRGVYKKAQEKSRDTIRQADSVLTLKLHGGKYVPVSYESYRKSELELAIDEHLSDNATRYQLDSRFQDYFKSRARAGGSPIKKEALAAPDLKVSRRRAPKPVEETAPAEDEEEQEDEGEEEASAEETTTALTTQATDAAHAASTALARTPGRALAMASQIQLPATPADVARAVDRSTVALRARAASLYQESRIPEAAQTTREWLSTVHSVVSAIALFELYRLRQEVLPDRYAFTVPAVGFLGTPDYPVHLPDMFALVTAGFWVPALTWALTSVVLPSLGGYFFNLSSAAQHQSTGSGRGRKAASAAGGAHQVEYAVDPVMFSIVKAVVTYVVYAQGVTFGVIDPVAVSRINSALYSGWKGVLVGTAVSGLTAVYDAVLRK</sequence>
<keyword evidence="5" id="KW-0812">Transmembrane</keyword>
<keyword evidence="5" id="KW-0472">Membrane</keyword>
<dbReference type="GO" id="GO:0016020">
    <property type="term" value="C:membrane"/>
    <property type="evidence" value="ECO:0007669"/>
    <property type="project" value="TreeGrafter"/>
</dbReference>
<dbReference type="InterPro" id="IPR017972">
    <property type="entry name" value="Cyt_P450_CS"/>
</dbReference>
<feature type="region of interest" description="Disordered" evidence="4">
    <location>
        <begin position="495"/>
        <end position="518"/>
    </location>
</feature>
<dbReference type="PANTHER" id="PTHR41807:SF1">
    <property type="entry name" value="GLUTATHIONE TRANSFERASE 3"/>
    <property type="match status" value="1"/>
</dbReference>